<name>A0ABQ7B953_BRACR</name>
<protein>
    <submittedName>
        <fullName evidence="1">Uncharacterized protein</fullName>
    </submittedName>
</protein>
<proteinExistence type="predicted"/>
<evidence type="ECO:0000313" key="1">
    <source>
        <dbReference type="EMBL" id="KAF3528700.1"/>
    </source>
</evidence>
<keyword evidence="2" id="KW-1185">Reference proteome</keyword>
<sequence length="229" mass="25247">MIRRKTLLLLVQDDTTIVMQKLSQPVNTLTATTERFLSYPLMSLLRQVLQPLLQHDPEHFKELLSLSIRSASVSLCLYRRPHSYLIVILHFIRLSISPRYSLALPVYTTPAQHLDSKWSSPLNPTSASATTSATTSGQTSYIFNLPFLALCADQAQHSFGSATTPCCSGYLHVSSTASRSDAPVELPLDPLLLRTWLPSCVVSLTMSPSPSAPSALYTRCYCLGVISHP</sequence>
<evidence type="ECO:0000313" key="2">
    <source>
        <dbReference type="Proteomes" id="UP000266723"/>
    </source>
</evidence>
<reference evidence="1 2" key="1">
    <citation type="journal article" date="2020" name="BMC Genomics">
        <title>Intraspecific diversification of the crop wild relative Brassica cretica Lam. using demographic model selection.</title>
        <authorList>
            <person name="Kioukis A."/>
            <person name="Michalopoulou V.A."/>
            <person name="Briers L."/>
            <person name="Pirintsos S."/>
            <person name="Studholme D.J."/>
            <person name="Pavlidis P."/>
            <person name="Sarris P.F."/>
        </authorList>
    </citation>
    <scope>NUCLEOTIDE SEQUENCE [LARGE SCALE GENOMIC DNA]</scope>
    <source>
        <strain evidence="2">cv. PFS-1207/04</strain>
    </source>
</reference>
<comment type="caution">
    <text evidence="1">The sequence shown here is derived from an EMBL/GenBank/DDBJ whole genome shotgun (WGS) entry which is preliminary data.</text>
</comment>
<dbReference type="Proteomes" id="UP000266723">
    <property type="component" value="Unassembled WGS sequence"/>
</dbReference>
<gene>
    <name evidence="1" type="ORF">DY000_02042642</name>
</gene>
<organism evidence="1 2">
    <name type="scientific">Brassica cretica</name>
    <name type="common">Mustard</name>
    <dbReference type="NCBI Taxonomy" id="69181"/>
    <lineage>
        <taxon>Eukaryota</taxon>
        <taxon>Viridiplantae</taxon>
        <taxon>Streptophyta</taxon>
        <taxon>Embryophyta</taxon>
        <taxon>Tracheophyta</taxon>
        <taxon>Spermatophyta</taxon>
        <taxon>Magnoliopsida</taxon>
        <taxon>eudicotyledons</taxon>
        <taxon>Gunneridae</taxon>
        <taxon>Pentapetalae</taxon>
        <taxon>rosids</taxon>
        <taxon>malvids</taxon>
        <taxon>Brassicales</taxon>
        <taxon>Brassicaceae</taxon>
        <taxon>Brassiceae</taxon>
        <taxon>Brassica</taxon>
    </lineage>
</organism>
<dbReference type="EMBL" id="QGKV02001507">
    <property type="protein sequence ID" value="KAF3528700.1"/>
    <property type="molecule type" value="Genomic_DNA"/>
</dbReference>
<accession>A0ABQ7B953</accession>